<dbReference type="Gene3D" id="3.40.50.720">
    <property type="entry name" value="NAD(P)-binding Rossmann-like Domain"/>
    <property type="match status" value="1"/>
</dbReference>
<evidence type="ECO:0000256" key="1">
    <source>
        <dbReference type="ARBA" id="ARBA00022490"/>
    </source>
</evidence>
<keyword evidence="9" id="KW-1185">Reference proteome</keyword>
<dbReference type="Pfam" id="PF06971">
    <property type="entry name" value="Put_DNA-bind_N"/>
    <property type="match status" value="1"/>
</dbReference>
<dbReference type="Proteomes" id="UP000240042">
    <property type="component" value="Unassembled WGS sequence"/>
</dbReference>
<feature type="DNA-binding region" description="H-T-H motif" evidence="6">
    <location>
        <begin position="17"/>
        <end position="56"/>
    </location>
</feature>
<dbReference type="SUPFAM" id="SSF46785">
    <property type="entry name" value="Winged helix' DNA-binding domain"/>
    <property type="match status" value="1"/>
</dbReference>
<comment type="similarity">
    <text evidence="6">Belongs to the transcriptional regulatory Rex family.</text>
</comment>
<dbReference type="Gene3D" id="1.10.10.10">
    <property type="entry name" value="Winged helix-like DNA-binding domain superfamily/Winged helix DNA-binding domain"/>
    <property type="match status" value="1"/>
</dbReference>
<dbReference type="EMBL" id="FOKY01000003">
    <property type="protein sequence ID" value="SFB77312.1"/>
    <property type="molecule type" value="Genomic_DNA"/>
</dbReference>
<feature type="binding site" evidence="6">
    <location>
        <begin position="91"/>
        <end position="96"/>
    </location>
    <ligand>
        <name>NAD(+)</name>
        <dbReference type="ChEBI" id="CHEBI:57540"/>
    </ligand>
</feature>
<dbReference type="InterPro" id="IPR022876">
    <property type="entry name" value="Tscrpt_rep_Rex"/>
</dbReference>
<comment type="subcellular location">
    <subcellularLocation>
        <location evidence="6">Cytoplasm</location>
    </subcellularLocation>
</comment>
<dbReference type="PANTHER" id="PTHR35786:SF1">
    <property type="entry name" value="REDOX-SENSING TRANSCRIPTIONAL REPRESSOR REX 1"/>
    <property type="match status" value="1"/>
</dbReference>
<dbReference type="GO" id="GO:0003677">
    <property type="term" value="F:DNA binding"/>
    <property type="evidence" value="ECO:0007669"/>
    <property type="project" value="UniProtKB-UniRule"/>
</dbReference>
<gene>
    <name evidence="6" type="primary">rex</name>
    <name evidence="8" type="ORF">SAMN02745150_00743</name>
</gene>
<dbReference type="NCBIfam" id="NF003995">
    <property type="entry name" value="PRK05472.2-4"/>
    <property type="match status" value="1"/>
</dbReference>
<evidence type="ECO:0000313" key="9">
    <source>
        <dbReference type="Proteomes" id="UP000240042"/>
    </source>
</evidence>
<feature type="domain" description="CoA-binding" evidence="7">
    <location>
        <begin position="80"/>
        <end position="181"/>
    </location>
</feature>
<dbReference type="SUPFAM" id="SSF51735">
    <property type="entry name" value="NAD(P)-binding Rossmann-fold domains"/>
    <property type="match status" value="1"/>
</dbReference>
<dbReference type="STRING" id="34097.SAMN02745150_00743"/>
<evidence type="ECO:0000256" key="4">
    <source>
        <dbReference type="ARBA" id="ARBA00023125"/>
    </source>
</evidence>
<dbReference type="AlphaFoldDB" id="A0A1I1DSD8"/>
<evidence type="ECO:0000313" key="8">
    <source>
        <dbReference type="EMBL" id="SFB77312.1"/>
    </source>
</evidence>
<dbReference type="SMART" id="SM00881">
    <property type="entry name" value="CoA_binding"/>
    <property type="match status" value="1"/>
</dbReference>
<dbReference type="NCBIfam" id="NF003994">
    <property type="entry name" value="PRK05472.2-3"/>
    <property type="match status" value="1"/>
</dbReference>
<protein>
    <recommendedName>
        <fullName evidence="6">Redox-sensing transcriptional repressor Rex</fullName>
    </recommendedName>
</protein>
<comment type="subunit">
    <text evidence="6">Homodimer.</text>
</comment>
<dbReference type="InterPro" id="IPR009718">
    <property type="entry name" value="Rex_DNA-bd_C_dom"/>
</dbReference>
<keyword evidence="4 6" id="KW-0238">DNA-binding</keyword>
<evidence type="ECO:0000256" key="5">
    <source>
        <dbReference type="ARBA" id="ARBA00023163"/>
    </source>
</evidence>
<dbReference type="GO" id="GO:0005737">
    <property type="term" value="C:cytoplasm"/>
    <property type="evidence" value="ECO:0007669"/>
    <property type="project" value="UniProtKB-SubCell"/>
</dbReference>
<keyword evidence="5 6" id="KW-0804">Transcription</keyword>
<dbReference type="InterPro" id="IPR036291">
    <property type="entry name" value="NAD(P)-bd_dom_sf"/>
</dbReference>
<evidence type="ECO:0000256" key="2">
    <source>
        <dbReference type="ARBA" id="ARBA00022491"/>
    </source>
</evidence>
<proteinExistence type="inferred from homology"/>
<dbReference type="RefSeq" id="WP_092318760.1">
    <property type="nucleotide sequence ID" value="NZ_FOKY01000003.1"/>
</dbReference>
<accession>A0A1I1DSD8</accession>
<reference evidence="9" key="1">
    <citation type="submission" date="2016-10" db="EMBL/GenBank/DDBJ databases">
        <authorList>
            <person name="Varghese N."/>
            <person name="Submissions S."/>
        </authorList>
    </citation>
    <scope>NUCLEOTIDE SEQUENCE [LARGE SCALE GENOMIC DNA]</scope>
    <source>
        <strain evidence="9">ATCC 43811</strain>
    </source>
</reference>
<keyword evidence="1 6" id="KW-0963">Cytoplasm</keyword>
<evidence type="ECO:0000256" key="6">
    <source>
        <dbReference type="HAMAP-Rule" id="MF_01131"/>
    </source>
</evidence>
<sequence length="212" mass="23935">MKKKSKISELVLERLALYHRLLTKMHFKNGDIIDSETFAQYLSLDASLIRRDLSILGSIGRRGKGYETTRLIECIQDFLGKDIRKNVAVIGLGNIGKAIVRFLCSEDAPYSVNYIFDVNPELVGNSFKGIKIYHINEFTPLTSTDTIDFVILTLPVYAIQNVNNIIINSNIKGILNFAPIHLNLPQNIAYREIDVIKELDTLSGLIKHNNSK</sequence>
<name>A0A1I1DSD8_BREAD</name>
<keyword evidence="2 6" id="KW-0678">Repressor</keyword>
<dbReference type="PANTHER" id="PTHR35786">
    <property type="entry name" value="REDOX-SENSING TRANSCRIPTIONAL REPRESSOR REX"/>
    <property type="match status" value="1"/>
</dbReference>
<dbReference type="OrthoDB" id="9784760at2"/>
<dbReference type="GO" id="GO:0045892">
    <property type="term" value="P:negative regulation of DNA-templated transcription"/>
    <property type="evidence" value="ECO:0007669"/>
    <property type="project" value="InterPro"/>
</dbReference>
<comment type="function">
    <text evidence="6">Modulates transcription in response to changes in cellular NADH/NAD(+) redox state.</text>
</comment>
<keyword evidence="6" id="KW-0520">NAD</keyword>
<dbReference type="InterPro" id="IPR036390">
    <property type="entry name" value="WH_DNA-bd_sf"/>
</dbReference>
<dbReference type="InterPro" id="IPR003781">
    <property type="entry name" value="CoA-bd"/>
</dbReference>
<dbReference type="GO" id="GO:0003700">
    <property type="term" value="F:DNA-binding transcription factor activity"/>
    <property type="evidence" value="ECO:0007669"/>
    <property type="project" value="UniProtKB-UniRule"/>
</dbReference>
<dbReference type="HAMAP" id="MF_01131">
    <property type="entry name" value="Rex"/>
    <property type="match status" value="1"/>
</dbReference>
<dbReference type="Pfam" id="PF02629">
    <property type="entry name" value="CoA_binding"/>
    <property type="match status" value="1"/>
</dbReference>
<organism evidence="8 9">
    <name type="scientific">Brevinema andersonii</name>
    <dbReference type="NCBI Taxonomy" id="34097"/>
    <lineage>
        <taxon>Bacteria</taxon>
        <taxon>Pseudomonadati</taxon>
        <taxon>Spirochaetota</taxon>
        <taxon>Spirochaetia</taxon>
        <taxon>Brevinematales</taxon>
        <taxon>Brevinemataceae</taxon>
        <taxon>Brevinema</taxon>
    </lineage>
</organism>
<evidence type="ECO:0000256" key="3">
    <source>
        <dbReference type="ARBA" id="ARBA00023015"/>
    </source>
</evidence>
<evidence type="ECO:0000259" key="7">
    <source>
        <dbReference type="SMART" id="SM00881"/>
    </source>
</evidence>
<dbReference type="GO" id="GO:0051775">
    <property type="term" value="P:response to redox state"/>
    <property type="evidence" value="ECO:0007669"/>
    <property type="project" value="InterPro"/>
</dbReference>
<keyword evidence="3 6" id="KW-0805">Transcription regulation</keyword>
<dbReference type="InterPro" id="IPR036388">
    <property type="entry name" value="WH-like_DNA-bd_sf"/>
</dbReference>